<dbReference type="EMBL" id="BAAAQK010000005">
    <property type="protein sequence ID" value="GAA1840930.1"/>
    <property type="molecule type" value="Genomic_DNA"/>
</dbReference>
<keyword evidence="3" id="KW-1185">Reference proteome</keyword>
<evidence type="ECO:0008006" key="4">
    <source>
        <dbReference type="Google" id="ProtNLM"/>
    </source>
</evidence>
<organism evidence="2 3">
    <name type="scientific">Pseudonocardia ailaonensis</name>
    <dbReference type="NCBI Taxonomy" id="367279"/>
    <lineage>
        <taxon>Bacteria</taxon>
        <taxon>Bacillati</taxon>
        <taxon>Actinomycetota</taxon>
        <taxon>Actinomycetes</taxon>
        <taxon>Pseudonocardiales</taxon>
        <taxon>Pseudonocardiaceae</taxon>
        <taxon>Pseudonocardia</taxon>
    </lineage>
</organism>
<proteinExistence type="predicted"/>
<accession>A0ABN2MVU2</accession>
<feature type="region of interest" description="Disordered" evidence="1">
    <location>
        <begin position="211"/>
        <end position="262"/>
    </location>
</feature>
<feature type="region of interest" description="Disordered" evidence="1">
    <location>
        <begin position="167"/>
        <end position="191"/>
    </location>
</feature>
<protein>
    <recommendedName>
        <fullName evidence="4">Restriction endonuclease</fullName>
    </recommendedName>
</protein>
<feature type="compositionally biased region" description="Basic and acidic residues" evidence="1">
    <location>
        <begin position="216"/>
        <end position="230"/>
    </location>
</feature>
<dbReference type="Gene3D" id="3.40.91.30">
    <property type="match status" value="1"/>
</dbReference>
<comment type="caution">
    <text evidence="2">The sequence shown here is derived from an EMBL/GenBank/DDBJ whole genome shotgun (WGS) entry which is preliminary data.</text>
</comment>
<evidence type="ECO:0000313" key="2">
    <source>
        <dbReference type="EMBL" id="GAA1840930.1"/>
    </source>
</evidence>
<name>A0ABN2MVU2_9PSEU</name>
<evidence type="ECO:0000313" key="3">
    <source>
        <dbReference type="Proteomes" id="UP001500449"/>
    </source>
</evidence>
<gene>
    <name evidence="2" type="ORF">GCM10009836_20330</name>
</gene>
<evidence type="ECO:0000256" key="1">
    <source>
        <dbReference type="SAM" id="MobiDB-lite"/>
    </source>
</evidence>
<reference evidence="2 3" key="1">
    <citation type="journal article" date="2019" name="Int. J. Syst. Evol. Microbiol.">
        <title>The Global Catalogue of Microorganisms (GCM) 10K type strain sequencing project: providing services to taxonomists for standard genome sequencing and annotation.</title>
        <authorList>
            <consortium name="The Broad Institute Genomics Platform"/>
            <consortium name="The Broad Institute Genome Sequencing Center for Infectious Disease"/>
            <person name="Wu L."/>
            <person name="Ma J."/>
        </authorList>
    </citation>
    <scope>NUCLEOTIDE SEQUENCE [LARGE SCALE GENOMIC DNA]</scope>
    <source>
        <strain evidence="2 3">JCM 16009</strain>
    </source>
</reference>
<dbReference type="Proteomes" id="UP001500449">
    <property type="component" value="Unassembled WGS sequence"/>
</dbReference>
<sequence>MGELRAIETRYAGCRFRSRLEARWALAFDWLGVPWEYEGQGYILESSSAYLPDFHLPSCDLYVEVKGSSKLLERDARRINEFAAGGQNVVILGSVPHVDPDVYPIHLGSGAAGLFDAYFTGSRHASEQVEIMASSQTVANLNQRFRPESAPVEVQRAYLVAREARFERGESPARPTLSDRNSPPPPELKLPSRRHSYVFVRGRWVYAPTGQNSIPEWRRGENQRERDLQKGKPVRQPVKRSQSSADRASRRTGSSPERVHVSLDGDTTICRLSGASIHGVALGPASRADWFSQVTCFNCSYRLAKAGLWDGDSIPGKPSPEGSRRRHAVPVVEAGYRYRLPGIANLGQL</sequence>